<dbReference type="InParanoid" id="A0A165UGR0"/>
<feature type="transmembrane region" description="Helical" evidence="2">
    <location>
        <begin position="20"/>
        <end position="41"/>
    </location>
</feature>
<protein>
    <recommendedName>
        <fullName evidence="5">G-protein coupled receptors family 1 profile domain-containing protein</fullName>
    </recommendedName>
</protein>
<feature type="transmembrane region" description="Helical" evidence="2">
    <location>
        <begin position="260"/>
        <end position="282"/>
    </location>
</feature>
<evidence type="ECO:0000313" key="4">
    <source>
        <dbReference type="Proteomes" id="UP000076761"/>
    </source>
</evidence>
<keyword evidence="4" id="KW-1185">Reference proteome</keyword>
<feature type="transmembrane region" description="Helical" evidence="2">
    <location>
        <begin position="130"/>
        <end position="151"/>
    </location>
</feature>
<accession>A0A165UGR0</accession>
<feature type="transmembrane region" description="Helical" evidence="2">
    <location>
        <begin position="182"/>
        <end position="204"/>
    </location>
</feature>
<reference evidence="3 4" key="1">
    <citation type="journal article" date="2016" name="Mol. Biol. Evol.">
        <title>Comparative Genomics of Early-Diverging Mushroom-Forming Fungi Provides Insights into the Origins of Lignocellulose Decay Capabilities.</title>
        <authorList>
            <person name="Nagy L.G."/>
            <person name="Riley R."/>
            <person name="Tritt A."/>
            <person name="Adam C."/>
            <person name="Daum C."/>
            <person name="Floudas D."/>
            <person name="Sun H."/>
            <person name="Yadav J.S."/>
            <person name="Pangilinan J."/>
            <person name="Larsson K.H."/>
            <person name="Matsuura K."/>
            <person name="Barry K."/>
            <person name="Labutti K."/>
            <person name="Kuo R."/>
            <person name="Ohm R.A."/>
            <person name="Bhattacharya S.S."/>
            <person name="Shirouzu T."/>
            <person name="Yoshinaga Y."/>
            <person name="Martin F.M."/>
            <person name="Grigoriev I.V."/>
            <person name="Hibbett D.S."/>
        </authorList>
    </citation>
    <scope>NUCLEOTIDE SEQUENCE [LARGE SCALE GENOMIC DNA]</scope>
    <source>
        <strain evidence="3 4">HHB14362 ss-1</strain>
    </source>
</reference>
<keyword evidence="2" id="KW-0812">Transmembrane</keyword>
<evidence type="ECO:0000256" key="1">
    <source>
        <dbReference type="SAM" id="MobiDB-lite"/>
    </source>
</evidence>
<feature type="transmembrane region" description="Helical" evidence="2">
    <location>
        <begin position="53"/>
        <end position="81"/>
    </location>
</feature>
<dbReference type="PROSITE" id="PS51257">
    <property type="entry name" value="PROKAR_LIPOPROTEIN"/>
    <property type="match status" value="1"/>
</dbReference>
<keyword evidence="2" id="KW-0472">Membrane</keyword>
<proteinExistence type="predicted"/>
<feature type="region of interest" description="Disordered" evidence="1">
    <location>
        <begin position="333"/>
        <end position="353"/>
    </location>
</feature>
<keyword evidence="2" id="KW-1133">Transmembrane helix</keyword>
<dbReference type="OrthoDB" id="2744793at2759"/>
<name>A0A165UGR0_9AGAM</name>
<feature type="transmembrane region" description="Helical" evidence="2">
    <location>
        <begin position="225"/>
        <end position="248"/>
    </location>
</feature>
<evidence type="ECO:0008006" key="5">
    <source>
        <dbReference type="Google" id="ProtNLM"/>
    </source>
</evidence>
<dbReference type="EMBL" id="KV425559">
    <property type="protein sequence ID" value="KZT28133.1"/>
    <property type="molecule type" value="Genomic_DNA"/>
</dbReference>
<evidence type="ECO:0000313" key="3">
    <source>
        <dbReference type="EMBL" id="KZT28133.1"/>
    </source>
</evidence>
<dbReference type="AlphaFoldDB" id="A0A165UGR0"/>
<organism evidence="3 4">
    <name type="scientific">Neolentinus lepideus HHB14362 ss-1</name>
    <dbReference type="NCBI Taxonomy" id="1314782"/>
    <lineage>
        <taxon>Eukaryota</taxon>
        <taxon>Fungi</taxon>
        <taxon>Dikarya</taxon>
        <taxon>Basidiomycota</taxon>
        <taxon>Agaricomycotina</taxon>
        <taxon>Agaricomycetes</taxon>
        <taxon>Gloeophyllales</taxon>
        <taxon>Gloeophyllaceae</taxon>
        <taxon>Neolentinus</taxon>
    </lineage>
</organism>
<gene>
    <name evidence="3" type="ORF">NEOLEDRAFT_961810</name>
</gene>
<evidence type="ECO:0000256" key="2">
    <source>
        <dbReference type="SAM" id="Phobius"/>
    </source>
</evidence>
<dbReference type="Proteomes" id="UP000076761">
    <property type="component" value="Unassembled WGS sequence"/>
</dbReference>
<dbReference type="STRING" id="1314782.A0A165UGR0"/>
<sequence length="353" mass="39053">MRQADVSFATLQKVNCISLWLGSMIYGCHVVVFAACVYILGFRHPPTAIHNRLLCVNFAAFLFSTAQMMLAFLVVFLVLSLNQGRSPLIAIDTYNILNCIIDALNPITNIIADSLLIWRCYIIWGRRLSIIMLPILLLIIGTVCGYILVYAEVKAFLIRLHAPTTELSPPPMYMHLENLTQYMIVGYYASTFATNILMSALIAYRILAATCDLRSFFGKSHVVKYVRAASIIIETGAIYSLCLLFAFILRGPLPLPAGWIFSTLVTMCASIFPALLTLLVSLNGTTQQHSRMWSGDNALTLPIDFATPQATIARTGIELADHQIELQFSRVPHSASNGGLCLPRDSSVKESKP</sequence>